<dbReference type="PANTHER" id="PTHR23519:SF1">
    <property type="entry name" value="AUTOPHAGY-RELATED PROTEIN 22"/>
    <property type="match status" value="1"/>
</dbReference>
<protein>
    <submittedName>
        <fullName evidence="7">MFS transporter</fullName>
    </submittedName>
</protein>
<accession>A0A5C6VDG6</accession>
<comment type="subcellular location">
    <subcellularLocation>
        <location evidence="1">Endomembrane system</location>
        <topology evidence="1">Multi-pass membrane protein</topology>
    </subcellularLocation>
</comment>
<sequence length="429" mass="47672">MGVVADKKVTRAWAMYDWANSVYPLVVTTAIFPIFYEKISTGPDGSDIVNFFGFDVVNTALVSYVSATMFVLVSILSPLLSGVADYTQRKKFFLKFFFVLGSISCASLAFFKMEYLELSMLIYLLAGLGFWASLVFYNGFLPLIAPREQQDAISAQGYSLGYIGSSILLIICLALVMGVGMDARLSFVITAIWWMGFGFWSVKKLPEFPVKIDPKVPVFSKGFYELRQVWKGLKNTPRLKRYLSSFFVFSMGVQTVMIMAVYFGTKEITWASEDEKTVGLIVSVLIIQIIAAPGSKGLAWLSTKIGNVKALAVVLLIWCVLCISALWVTTPVHFYVIAGFVGLVMGGVQSLSRSTYSKLLPDTEDTTSYFSFYDISEKIGLVIGILSYGLIEQLTGSMRNSIFALIVFFIVGLLILLSMPKEERAYLKK</sequence>
<keyword evidence="5 6" id="KW-0472">Membrane</keyword>
<dbReference type="RefSeq" id="WP_147013670.1">
    <property type="nucleotide sequence ID" value="NZ_VORB01000003.1"/>
</dbReference>
<dbReference type="InterPro" id="IPR024671">
    <property type="entry name" value="Atg22-like"/>
</dbReference>
<keyword evidence="3 6" id="KW-0812">Transmembrane</keyword>
<feature type="transmembrane region" description="Helical" evidence="6">
    <location>
        <begin position="12"/>
        <end position="36"/>
    </location>
</feature>
<evidence type="ECO:0000256" key="6">
    <source>
        <dbReference type="SAM" id="Phobius"/>
    </source>
</evidence>
<name>A0A5C6VDG6_9FLAO</name>
<dbReference type="InterPro" id="IPR050495">
    <property type="entry name" value="ATG22/LtaA_families"/>
</dbReference>
<feature type="transmembrane region" description="Helical" evidence="6">
    <location>
        <begin position="334"/>
        <end position="351"/>
    </location>
</feature>
<evidence type="ECO:0000256" key="5">
    <source>
        <dbReference type="ARBA" id="ARBA00023136"/>
    </source>
</evidence>
<dbReference type="Pfam" id="PF11700">
    <property type="entry name" value="ATG22"/>
    <property type="match status" value="1"/>
</dbReference>
<dbReference type="Gene3D" id="1.20.1250.20">
    <property type="entry name" value="MFS general substrate transporter like domains"/>
    <property type="match status" value="1"/>
</dbReference>
<gene>
    <name evidence="7" type="ORF">FRX97_04090</name>
</gene>
<evidence type="ECO:0000313" key="7">
    <source>
        <dbReference type="EMBL" id="TXC81705.1"/>
    </source>
</evidence>
<feature type="transmembrane region" description="Helical" evidence="6">
    <location>
        <begin position="372"/>
        <end position="390"/>
    </location>
</feature>
<dbReference type="GO" id="GO:0012505">
    <property type="term" value="C:endomembrane system"/>
    <property type="evidence" value="ECO:0007669"/>
    <property type="project" value="UniProtKB-SubCell"/>
</dbReference>
<feature type="transmembrane region" description="Helical" evidence="6">
    <location>
        <begin position="242"/>
        <end position="265"/>
    </location>
</feature>
<feature type="transmembrane region" description="Helical" evidence="6">
    <location>
        <begin position="185"/>
        <end position="202"/>
    </location>
</feature>
<keyword evidence="2" id="KW-0813">Transport</keyword>
<proteinExistence type="predicted"/>
<dbReference type="PANTHER" id="PTHR23519">
    <property type="entry name" value="AUTOPHAGY-RELATED PROTEIN 22"/>
    <property type="match status" value="1"/>
</dbReference>
<dbReference type="InterPro" id="IPR036259">
    <property type="entry name" value="MFS_trans_sf"/>
</dbReference>
<dbReference type="SUPFAM" id="SSF103473">
    <property type="entry name" value="MFS general substrate transporter"/>
    <property type="match status" value="1"/>
</dbReference>
<reference evidence="7 8" key="1">
    <citation type="submission" date="2019-08" db="EMBL/GenBank/DDBJ databases">
        <title>Genome of Luteibaculum oceani JCM 18817.</title>
        <authorList>
            <person name="Bowman J.P."/>
        </authorList>
    </citation>
    <scope>NUCLEOTIDE SEQUENCE [LARGE SCALE GENOMIC DNA]</scope>
    <source>
        <strain evidence="7 8">JCM 18817</strain>
    </source>
</reference>
<evidence type="ECO:0000313" key="8">
    <source>
        <dbReference type="Proteomes" id="UP000321168"/>
    </source>
</evidence>
<dbReference type="Proteomes" id="UP000321168">
    <property type="component" value="Unassembled WGS sequence"/>
</dbReference>
<dbReference type="AlphaFoldDB" id="A0A5C6VDG6"/>
<dbReference type="EMBL" id="VORB01000003">
    <property type="protein sequence ID" value="TXC81705.1"/>
    <property type="molecule type" value="Genomic_DNA"/>
</dbReference>
<organism evidence="7 8">
    <name type="scientific">Luteibaculum oceani</name>
    <dbReference type="NCBI Taxonomy" id="1294296"/>
    <lineage>
        <taxon>Bacteria</taxon>
        <taxon>Pseudomonadati</taxon>
        <taxon>Bacteroidota</taxon>
        <taxon>Flavobacteriia</taxon>
        <taxon>Flavobacteriales</taxon>
        <taxon>Luteibaculaceae</taxon>
        <taxon>Luteibaculum</taxon>
    </lineage>
</organism>
<dbReference type="OrthoDB" id="9768783at2"/>
<feature type="transmembrane region" description="Helical" evidence="6">
    <location>
        <begin position="92"/>
        <end position="111"/>
    </location>
</feature>
<comment type="caution">
    <text evidence="7">The sequence shown here is derived from an EMBL/GenBank/DDBJ whole genome shotgun (WGS) entry which is preliminary data.</text>
</comment>
<feature type="transmembrane region" description="Helical" evidence="6">
    <location>
        <begin position="56"/>
        <end position="80"/>
    </location>
</feature>
<keyword evidence="4 6" id="KW-1133">Transmembrane helix</keyword>
<feature type="transmembrane region" description="Helical" evidence="6">
    <location>
        <begin position="310"/>
        <end position="328"/>
    </location>
</feature>
<evidence type="ECO:0000256" key="3">
    <source>
        <dbReference type="ARBA" id="ARBA00022692"/>
    </source>
</evidence>
<feature type="transmembrane region" description="Helical" evidence="6">
    <location>
        <begin position="157"/>
        <end position="179"/>
    </location>
</feature>
<evidence type="ECO:0000256" key="4">
    <source>
        <dbReference type="ARBA" id="ARBA00022989"/>
    </source>
</evidence>
<feature type="transmembrane region" description="Helical" evidence="6">
    <location>
        <begin position="123"/>
        <end position="145"/>
    </location>
</feature>
<feature type="transmembrane region" description="Helical" evidence="6">
    <location>
        <begin position="277"/>
        <end position="298"/>
    </location>
</feature>
<evidence type="ECO:0000256" key="1">
    <source>
        <dbReference type="ARBA" id="ARBA00004127"/>
    </source>
</evidence>
<evidence type="ECO:0000256" key="2">
    <source>
        <dbReference type="ARBA" id="ARBA00022448"/>
    </source>
</evidence>
<feature type="transmembrane region" description="Helical" evidence="6">
    <location>
        <begin position="402"/>
        <end position="419"/>
    </location>
</feature>
<keyword evidence="8" id="KW-1185">Reference proteome</keyword>